<evidence type="ECO:0000313" key="4">
    <source>
        <dbReference type="EMBL" id="MBD1373471.1"/>
    </source>
</evidence>
<dbReference type="GO" id="GO:1990904">
    <property type="term" value="C:ribonucleoprotein complex"/>
    <property type="evidence" value="ECO:0007669"/>
    <property type="project" value="UniProtKB-KW"/>
</dbReference>
<dbReference type="EMBL" id="JACXAH010000026">
    <property type="protein sequence ID" value="MBD1373471.1"/>
    <property type="molecule type" value="Genomic_DNA"/>
</dbReference>
<keyword evidence="5" id="KW-1185">Reference proteome</keyword>
<dbReference type="InterPro" id="IPR004038">
    <property type="entry name" value="Ribosomal_eL8/eL30/eS12/Gad45"/>
</dbReference>
<dbReference type="Proteomes" id="UP000661691">
    <property type="component" value="Unassembled WGS sequence"/>
</dbReference>
<dbReference type="GO" id="GO:0003723">
    <property type="term" value="F:RNA binding"/>
    <property type="evidence" value="ECO:0007669"/>
    <property type="project" value="InterPro"/>
</dbReference>
<evidence type="ECO:0000256" key="1">
    <source>
        <dbReference type="ARBA" id="ARBA00022980"/>
    </source>
</evidence>
<dbReference type="RefSeq" id="WP_191142547.1">
    <property type="nucleotide sequence ID" value="NZ_JACXAH010000026.1"/>
</dbReference>
<proteinExistence type="predicted"/>
<comment type="caution">
    <text evidence="4">The sequence shown here is derived from an EMBL/GenBank/DDBJ whole genome shotgun (WGS) entry which is preliminary data.</text>
</comment>
<gene>
    <name evidence="4" type="ORF">IC620_14045</name>
</gene>
<sequence length="98" mass="10801">MNKLNQLLGLSMRAGKLISGEELVLRAVRSRSAKLVIMSEDAAKNVEKKVTDKCHTYEIPLLRFGTRTDIGNAIGKGQRVVVALTDQGFAQSIKKLFN</sequence>
<feature type="domain" description="Ribosomal protein eL8/eL30/eS12/Gadd45" evidence="3">
    <location>
        <begin position="3"/>
        <end position="91"/>
    </location>
</feature>
<dbReference type="SUPFAM" id="SSF55315">
    <property type="entry name" value="L30e-like"/>
    <property type="match status" value="1"/>
</dbReference>
<dbReference type="InterPro" id="IPR029064">
    <property type="entry name" value="Ribosomal_eL30-like_sf"/>
</dbReference>
<evidence type="ECO:0000256" key="2">
    <source>
        <dbReference type="ARBA" id="ARBA00023274"/>
    </source>
</evidence>
<keyword evidence="1" id="KW-0689">Ribosomal protein</keyword>
<protein>
    <submittedName>
        <fullName evidence="4">YlxQ family RNA-binding protein</fullName>
    </submittedName>
</protein>
<dbReference type="InterPro" id="IPR039109">
    <property type="entry name" value="Ribosomal_eL30-like"/>
</dbReference>
<evidence type="ECO:0000313" key="5">
    <source>
        <dbReference type="Proteomes" id="UP000661691"/>
    </source>
</evidence>
<dbReference type="PANTHER" id="PTHR11449">
    <property type="entry name" value="RIBOSOMAL PROTEIN L30"/>
    <property type="match status" value="1"/>
</dbReference>
<evidence type="ECO:0000259" key="3">
    <source>
        <dbReference type="Pfam" id="PF01248"/>
    </source>
</evidence>
<dbReference type="AlphaFoldDB" id="A0A926RYF8"/>
<name>A0A926RYF8_9BACL</name>
<reference evidence="4" key="1">
    <citation type="submission" date="2020-09" db="EMBL/GenBank/DDBJ databases">
        <title>A novel bacterium of genus Hazenella, isolated from South China Sea.</title>
        <authorList>
            <person name="Huang H."/>
            <person name="Mo K."/>
            <person name="Hu Y."/>
        </authorList>
    </citation>
    <scope>NUCLEOTIDE SEQUENCE</scope>
    <source>
        <strain evidence="4">IB182357</strain>
    </source>
</reference>
<keyword evidence="2" id="KW-0687">Ribonucleoprotein</keyword>
<dbReference type="Pfam" id="PF01248">
    <property type="entry name" value="Ribosomal_L7Ae"/>
    <property type="match status" value="1"/>
</dbReference>
<dbReference type="Gene3D" id="3.30.1330.30">
    <property type="match status" value="1"/>
</dbReference>
<accession>A0A926RYF8</accession>
<dbReference type="GO" id="GO:0005840">
    <property type="term" value="C:ribosome"/>
    <property type="evidence" value="ECO:0007669"/>
    <property type="project" value="UniProtKB-KW"/>
</dbReference>
<organism evidence="4 5">
    <name type="scientific">Polycladospora coralii</name>
    <dbReference type="NCBI Taxonomy" id="2771432"/>
    <lineage>
        <taxon>Bacteria</taxon>
        <taxon>Bacillati</taxon>
        <taxon>Bacillota</taxon>
        <taxon>Bacilli</taxon>
        <taxon>Bacillales</taxon>
        <taxon>Thermoactinomycetaceae</taxon>
        <taxon>Polycladospora</taxon>
    </lineage>
</organism>
<dbReference type="NCBIfam" id="NF005825">
    <property type="entry name" value="PRK07714.1"/>
    <property type="match status" value="1"/>
</dbReference>